<dbReference type="Gene3D" id="1.20.1530.20">
    <property type="match status" value="1"/>
</dbReference>
<keyword evidence="2" id="KW-0472">Membrane</keyword>
<feature type="transmembrane region" description="Helical" evidence="2">
    <location>
        <begin position="295"/>
        <end position="316"/>
    </location>
</feature>
<reference evidence="3 4" key="1">
    <citation type="submission" date="2019-03" db="EMBL/GenBank/DDBJ databases">
        <authorList>
            <person name="Kox A.R. M."/>
        </authorList>
    </citation>
    <scope>NUCLEOTIDE SEQUENCE [LARGE SCALE GENOMIC DNA]</scope>
    <source>
        <strain evidence="3">MTUNDRAET4 annotated genome</strain>
    </source>
</reference>
<dbReference type="PANTHER" id="PTHR18640:SF5">
    <property type="entry name" value="SODIUM_BILE ACID COTRANSPORTER 7"/>
    <property type="match status" value="1"/>
</dbReference>
<feature type="transmembrane region" description="Helical" evidence="2">
    <location>
        <begin position="139"/>
        <end position="160"/>
    </location>
</feature>
<gene>
    <name evidence="3" type="ORF">MTUNDRAET4_2227</name>
</gene>
<dbReference type="GO" id="GO:0005886">
    <property type="term" value="C:plasma membrane"/>
    <property type="evidence" value="ECO:0007669"/>
    <property type="project" value="TreeGrafter"/>
</dbReference>
<keyword evidence="2" id="KW-1133">Transmembrane helix</keyword>
<dbReference type="OrthoDB" id="9792271at2"/>
<feature type="region of interest" description="Disordered" evidence="1">
    <location>
        <begin position="326"/>
        <end position="351"/>
    </location>
</feature>
<dbReference type="EMBL" id="LR536450">
    <property type="protein sequence ID" value="VFU09120.1"/>
    <property type="molecule type" value="Genomic_DNA"/>
</dbReference>
<dbReference type="PIRSF" id="PIRSF026166">
    <property type="entry name" value="UCP026166"/>
    <property type="match status" value="1"/>
</dbReference>
<feature type="transmembrane region" description="Helical" evidence="2">
    <location>
        <begin position="75"/>
        <end position="95"/>
    </location>
</feature>
<evidence type="ECO:0000256" key="1">
    <source>
        <dbReference type="SAM" id="MobiDB-lite"/>
    </source>
</evidence>
<evidence type="ECO:0000313" key="3">
    <source>
        <dbReference type="EMBL" id="VFU09120.1"/>
    </source>
</evidence>
<feature type="transmembrane region" description="Helical" evidence="2">
    <location>
        <begin position="38"/>
        <end position="55"/>
    </location>
</feature>
<protein>
    <recommendedName>
        <fullName evidence="5">Bile acid:sodium symporter</fullName>
    </recommendedName>
</protein>
<feature type="compositionally biased region" description="Gly residues" evidence="1">
    <location>
        <begin position="342"/>
        <end position="351"/>
    </location>
</feature>
<dbReference type="Pfam" id="PF13593">
    <property type="entry name" value="SBF_like"/>
    <property type="match status" value="1"/>
</dbReference>
<evidence type="ECO:0000256" key="2">
    <source>
        <dbReference type="SAM" id="Phobius"/>
    </source>
</evidence>
<feature type="transmembrane region" description="Helical" evidence="2">
    <location>
        <begin position="211"/>
        <end position="229"/>
    </location>
</feature>
<name>A0A4U8Z1F4_METTU</name>
<dbReference type="AlphaFoldDB" id="A0A4U8Z1F4"/>
<evidence type="ECO:0000313" key="4">
    <source>
        <dbReference type="Proteomes" id="UP000294360"/>
    </source>
</evidence>
<dbReference type="KEGG" id="mtun:MTUNDRAET4_2227"/>
<dbReference type="PANTHER" id="PTHR18640">
    <property type="entry name" value="SOLUTE CARRIER FAMILY 10 MEMBER 7"/>
    <property type="match status" value="1"/>
</dbReference>
<organism evidence="3 4">
    <name type="scientific">Methylocella tundrae</name>
    <dbReference type="NCBI Taxonomy" id="227605"/>
    <lineage>
        <taxon>Bacteria</taxon>
        <taxon>Pseudomonadati</taxon>
        <taxon>Pseudomonadota</taxon>
        <taxon>Alphaproteobacteria</taxon>
        <taxon>Hyphomicrobiales</taxon>
        <taxon>Beijerinckiaceae</taxon>
        <taxon>Methylocella</taxon>
    </lineage>
</organism>
<proteinExistence type="predicted"/>
<sequence>MIGRKILSRFGIDPYLLMLIGTVALAAAIPARGIGAEAMHYAVYGVVALLFFLYGARLSPEAVAEGLMHWRLQSLVFSSTFILFPLIGLAVVAVARPWLPADLAIGLMYVCVLPSTIQSSIAFTSIARGNVPAALCSASASNLFGIVMTPALVAFLLSSHGPGFSLEALEDVALQLLLPFAAGQFLRPWIGRWLSAHKSLTSVVDRGSILLIVYAAFSEGMVAGVWSQLSWQSLALVLALDLLILFAVLLITTFASRRLGFSKEDEIAIVFCGSKKSMASGIPMANILFPGEALGLLVLPLMLFHQVQLFACAILAQRYARRSAPGETVAHPQNDRAPYARPGGGDALAAE</sequence>
<dbReference type="Proteomes" id="UP000294360">
    <property type="component" value="Chromosome"/>
</dbReference>
<evidence type="ECO:0008006" key="5">
    <source>
        <dbReference type="Google" id="ProtNLM"/>
    </source>
</evidence>
<dbReference type="InterPro" id="IPR016833">
    <property type="entry name" value="Put_Na-Bile_cotransptr"/>
</dbReference>
<dbReference type="InterPro" id="IPR038770">
    <property type="entry name" value="Na+/solute_symporter_sf"/>
</dbReference>
<feature type="transmembrane region" description="Helical" evidence="2">
    <location>
        <begin position="235"/>
        <end position="255"/>
    </location>
</feature>
<feature type="transmembrane region" description="Helical" evidence="2">
    <location>
        <begin position="107"/>
        <end position="127"/>
    </location>
</feature>
<accession>A0A4U8Z1F4</accession>
<feature type="transmembrane region" description="Helical" evidence="2">
    <location>
        <begin position="12"/>
        <end position="32"/>
    </location>
</feature>
<keyword evidence="2" id="KW-0812">Transmembrane</keyword>
<dbReference type="RefSeq" id="WP_134489336.1">
    <property type="nucleotide sequence ID" value="NZ_LR536450.1"/>
</dbReference>